<feature type="region of interest" description="Disordered" evidence="1">
    <location>
        <begin position="1"/>
        <end position="31"/>
    </location>
</feature>
<accession>A0A0E9TCU4</accession>
<dbReference type="AlphaFoldDB" id="A0A0E9TCU4"/>
<proteinExistence type="predicted"/>
<name>A0A0E9TCU4_ANGAN</name>
<reference evidence="2" key="2">
    <citation type="journal article" date="2015" name="Fish Shellfish Immunol.">
        <title>Early steps in the European eel (Anguilla anguilla)-Vibrio vulnificus interaction in the gills: Role of the RtxA13 toxin.</title>
        <authorList>
            <person name="Callol A."/>
            <person name="Pajuelo D."/>
            <person name="Ebbesson L."/>
            <person name="Teles M."/>
            <person name="MacKenzie S."/>
            <person name="Amaro C."/>
        </authorList>
    </citation>
    <scope>NUCLEOTIDE SEQUENCE</scope>
</reference>
<reference evidence="2" key="1">
    <citation type="submission" date="2014-11" db="EMBL/GenBank/DDBJ databases">
        <authorList>
            <person name="Amaro Gonzalez C."/>
        </authorList>
    </citation>
    <scope>NUCLEOTIDE SEQUENCE</scope>
</reference>
<sequence>MNQKEIQRGGTGYLTPADSRPSHMTKRLPAW</sequence>
<organism evidence="2">
    <name type="scientific">Anguilla anguilla</name>
    <name type="common">European freshwater eel</name>
    <name type="synonym">Muraena anguilla</name>
    <dbReference type="NCBI Taxonomy" id="7936"/>
    <lineage>
        <taxon>Eukaryota</taxon>
        <taxon>Metazoa</taxon>
        <taxon>Chordata</taxon>
        <taxon>Craniata</taxon>
        <taxon>Vertebrata</taxon>
        <taxon>Euteleostomi</taxon>
        <taxon>Actinopterygii</taxon>
        <taxon>Neopterygii</taxon>
        <taxon>Teleostei</taxon>
        <taxon>Anguilliformes</taxon>
        <taxon>Anguillidae</taxon>
        <taxon>Anguilla</taxon>
    </lineage>
</organism>
<dbReference type="EMBL" id="GBXM01057345">
    <property type="protein sequence ID" value="JAH51232.1"/>
    <property type="molecule type" value="Transcribed_RNA"/>
</dbReference>
<evidence type="ECO:0000313" key="2">
    <source>
        <dbReference type="EMBL" id="JAH51232.1"/>
    </source>
</evidence>
<evidence type="ECO:0000256" key="1">
    <source>
        <dbReference type="SAM" id="MobiDB-lite"/>
    </source>
</evidence>
<protein>
    <submittedName>
        <fullName evidence="2">Uncharacterized protein</fullName>
    </submittedName>
</protein>